<dbReference type="SMART" id="SM00382">
    <property type="entry name" value="AAA"/>
    <property type="match status" value="1"/>
</dbReference>
<keyword evidence="7" id="KW-1185">Reference proteome</keyword>
<dbReference type="PROSITE" id="PS00211">
    <property type="entry name" value="ABC_TRANSPORTER_1"/>
    <property type="match status" value="1"/>
</dbReference>
<evidence type="ECO:0000256" key="1">
    <source>
        <dbReference type="ARBA" id="ARBA00005417"/>
    </source>
</evidence>
<reference evidence="7" key="1">
    <citation type="journal article" date="2019" name="Int. J. Syst. Evol. Microbiol.">
        <title>The Global Catalogue of Microorganisms (GCM) 10K type strain sequencing project: providing services to taxonomists for standard genome sequencing and annotation.</title>
        <authorList>
            <consortium name="The Broad Institute Genomics Platform"/>
            <consortium name="The Broad Institute Genome Sequencing Center for Infectious Disease"/>
            <person name="Wu L."/>
            <person name="Ma J."/>
        </authorList>
    </citation>
    <scope>NUCLEOTIDE SEQUENCE [LARGE SCALE GENOMIC DNA]</scope>
    <source>
        <strain evidence="7">KCTC 42911</strain>
    </source>
</reference>
<evidence type="ECO:0000313" key="6">
    <source>
        <dbReference type="EMBL" id="MFC3612461.1"/>
    </source>
</evidence>
<dbReference type="InterPro" id="IPR015860">
    <property type="entry name" value="ABC_transpr_TagH-like"/>
</dbReference>
<evidence type="ECO:0000256" key="2">
    <source>
        <dbReference type="ARBA" id="ARBA00022448"/>
    </source>
</evidence>
<keyword evidence="3" id="KW-0547">Nucleotide-binding</keyword>
<comment type="caution">
    <text evidence="6">The sequence shown here is derived from an EMBL/GenBank/DDBJ whole genome shotgun (WGS) entry which is preliminary data.</text>
</comment>
<accession>A0ABV7TBC5</accession>
<dbReference type="PANTHER" id="PTHR46743:SF2">
    <property type="entry name" value="TEICHOIC ACIDS EXPORT ATP-BINDING PROTEIN TAGH"/>
    <property type="match status" value="1"/>
</dbReference>
<name>A0ABV7TBC5_9RHOB</name>
<sequence>MIELVNLSKTYRLNGIEKVVANDISFVFPSGESVALIGKNGAGKSTMLRMIAGTIQPTAGEIIRHGSVSWPVGFAGSFHPDLTGMQNVKFVARLYGVDTDEMVSFAHDFAQLGEHFFLPVRSYSSGMKSRLAFGMSMAMHFDTYLIDEITAVGDVGFRAKSEAMLRDRLRDSGAIFVSHNPEQMRTICQSGVVLQNGNFYYYADIEKALEHYGFTVRDQFPPWLRRKRPAPQR</sequence>
<dbReference type="EMBL" id="JBHRXI010000001">
    <property type="protein sequence ID" value="MFC3612461.1"/>
    <property type="molecule type" value="Genomic_DNA"/>
</dbReference>
<comment type="similarity">
    <text evidence="1">Belongs to the ABC transporter superfamily.</text>
</comment>
<evidence type="ECO:0000259" key="5">
    <source>
        <dbReference type="PROSITE" id="PS50893"/>
    </source>
</evidence>
<keyword evidence="4 6" id="KW-0067">ATP-binding</keyword>
<dbReference type="SUPFAM" id="SSF52540">
    <property type="entry name" value="P-loop containing nucleoside triphosphate hydrolases"/>
    <property type="match status" value="1"/>
</dbReference>
<dbReference type="Pfam" id="PF00005">
    <property type="entry name" value="ABC_tran"/>
    <property type="match status" value="1"/>
</dbReference>
<proteinExistence type="inferred from homology"/>
<protein>
    <submittedName>
        <fullName evidence="6">ABC transporter ATP-binding protein</fullName>
    </submittedName>
</protein>
<dbReference type="InterPro" id="IPR003593">
    <property type="entry name" value="AAA+_ATPase"/>
</dbReference>
<dbReference type="InterPro" id="IPR003439">
    <property type="entry name" value="ABC_transporter-like_ATP-bd"/>
</dbReference>
<dbReference type="InterPro" id="IPR027417">
    <property type="entry name" value="P-loop_NTPase"/>
</dbReference>
<dbReference type="Gene3D" id="3.40.50.300">
    <property type="entry name" value="P-loop containing nucleotide triphosphate hydrolases"/>
    <property type="match status" value="1"/>
</dbReference>
<keyword evidence="2" id="KW-0813">Transport</keyword>
<evidence type="ECO:0000256" key="4">
    <source>
        <dbReference type="ARBA" id="ARBA00022840"/>
    </source>
</evidence>
<dbReference type="Proteomes" id="UP001595629">
    <property type="component" value="Unassembled WGS sequence"/>
</dbReference>
<gene>
    <name evidence="6" type="ORF">ACFORG_01700</name>
</gene>
<dbReference type="RefSeq" id="WP_386733644.1">
    <property type="nucleotide sequence ID" value="NZ_JBHRXI010000001.1"/>
</dbReference>
<dbReference type="GO" id="GO:0005524">
    <property type="term" value="F:ATP binding"/>
    <property type="evidence" value="ECO:0007669"/>
    <property type="project" value="UniProtKB-KW"/>
</dbReference>
<feature type="domain" description="ABC transporter" evidence="5">
    <location>
        <begin position="2"/>
        <end position="221"/>
    </location>
</feature>
<evidence type="ECO:0000313" key="7">
    <source>
        <dbReference type="Proteomes" id="UP001595629"/>
    </source>
</evidence>
<organism evidence="6 7">
    <name type="scientific">Lutimaribacter marinistellae</name>
    <dbReference type="NCBI Taxonomy" id="1820329"/>
    <lineage>
        <taxon>Bacteria</taxon>
        <taxon>Pseudomonadati</taxon>
        <taxon>Pseudomonadota</taxon>
        <taxon>Alphaproteobacteria</taxon>
        <taxon>Rhodobacterales</taxon>
        <taxon>Roseobacteraceae</taxon>
        <taxon>Lutimaribacter</taxon>
    </lineage>
</organism>
<dbReference type="InterPro" id="IPR017871">
    <property type="entry name" value="ABC_transporter-like_CS"/>
</dbReference>
<dbReference type="InterPro" id="IPR050683">
    <property type="entry name" value="Bact_Polysacc_Export_ATP-bd"/>
</dbReference>
<evidence type="ECO:0000256" key="3">
    <source>
        <dbReference type="ARBA" id="ARBA00022741"/>
    </source>
</evidence>
<dbReference type="PROSITE" id="PS50893">
    <property type="entry name" value="ABC_TRANSPORTER_2"/>
    <property type="match status" value="1"/>
</dbReference>
<dbReference type="CDD" id="cd03220">
    <property type="entry name" value="ABC_KpsT_Wzt"/>
    <property type="match status" value="1"/>
</dbReference>
<dbReference type="PANTHER" id="PTHR46743">
    <property type="entry name" value="TEICHOIC ACIDS EXPORT ATP-BINDING PROTEIN TAGH"/>
    <property type="match status" value="1"/>
</dbReference>